<reference evidence="1" key="1">
    <citation type="journal article" date="2014" name="Int. J. Syst. Evol. Microbiol.">
        <title>Complete genome sequence of Corynebacterium casei LMG S-19264T (=DSM 44701T), isolated from a smear-ripened cheese.</title>
        <authorList>
            <consortium name="US DOE Joint Genome Institute (JGI-PGF)"/>
            <person name="Walter F."/>
            <person name="Albersmeier A."/>
            <person name="Kalinowski J."/>
            <person name="Ruckert C."/>
        </authorList>
    </citation>
    <scope>NUCLEOTIDE SEQUENCE</scope>
    <source>
        <strain evidence="1">JCM 13306</strain>
    </source>
</reference>
<keyword evidence="2" id="KW-1185">Reference proteome</keyword>
<reference evidence="1" key="2">
    <citation type="submission" date="2020-09" db="EMBL/GenBank/DDBJ databases">
        <authorList>
            <person name="Sun Q."/>
            <person name="Ohkuma M."/>
        </authorList>
    </citation>
    <scope>NUCLEOTIDE SEQUENCE</scope>
    <source>
        <strain evidence="1">JCM 13306</strain>
    </source>
</reference>
<sequence length="167" mass="18454">MALLKLPLSLHAVQISIVEPALPGWLDTPRARVLLMAIGLQESGFRVRRQRGGPARGLWQFERDGGVRGVLRHPSSRGLARQFCAEAGVAADAQDCYDALAANDVLACQFARLLLYTDSAPLPRLGASQQAWEYYLRNWRPGRPRPDSWPDHYARARAALLARGEAA</sequence>
<organism evidence="1 2">
    <name type="scientific">Xanthomonas boreopolis</name>
    <dbReference type="NCBI Taxonomy" id="86183"/>
    <lineage>
        <taxon>Bacteria</taxon>
        <taxon>Pseudomonadati</taxon>
        <taxon>Pseudomonadota</taxon>
        <taxon>Gammaproteobacteria</taxon>
        <taxon>Lysobacterales</taxon>
        <taxon>Lysobacteraceae</taxon>
        <taxon>Xanthomonas</taxon>
    </lineage>
</organism>
<protein>
    <recommendedName>
        <fullName evidence="3">Lysozyme</fullName>
    </recommendedName>
</protein>
<evidence type="ECO:0000313" key="1">
    <source>
        <dbReference type="EMBL" id="GHH46018.1"/>
    </source>
</evidence>
<gene>
    <name evidence="1" type="ORF">GCM10009090_00210</name>
</gene>
<dbReference type="Proteomes" id="UP000623958">
    <property type="component" value="Unassembled WGS sequence"/>
</dbReference>
<comment type="caution">
    <text evidence="1">The sequence shown here is derived from an EMBL/GenBank/DDBJ whole genome shotgun (WGS) entry which is preliminary data.</text>
</comment>
<accession>A0A919KGL9</accession>
<proteinExistence type="predicted"/>
<evidence type="ECO:0000313" key="2">
    <source>
        <dbReference type="Proteomes" id="UP000623958"/>
    </source>
</evidence>
<name>A0A919KGL9_9XANT</name>
<dbReference type="EMBL" id="BNBA01000001">
    <property type="protein sequence ID" value="GHH46018.1"/>
    <property type="molecule type" value="Genomic_DNA"/>
</dbReference>
<dbReference type="InterPro" id="IPR023346">
    <property type="entry name" value="Lysozyme-like_dom_sf"/>
</dbReference>
<dbReference type="SUPFAM" id="SSF53955">
    <property type="entry name" value="Lysozyme-like"/>
    <property type="match status" value="1"/>
</dbReference>
<dbReference type="AlphaFoldDB" id="A0A919KGL9"/>
<evidence type="ECO:0008006" key="3">
    <source>
        <dbReference type="Google" id="ProtNLM"/>
    </source>
</evidence>
<dbReference type="RefSeq" id="WP_434028268.1">
    <property type="nucleotide sequence ID" value="NZ_BNBA01000001.1"/>
</dbReference>